<dbReference type="InterPro" id="IPR012476">
    <property type="entry name" value="GLE1"/>
</dbReference>
<dbReference type="GO" id="GO:0015031">
    <property type="term" value="P:protein transport"/>
    <property type="evidence" value="ECO:0007669"/>
    <property type="project" value="UniProtKB-KW"/>
</dbReference>
<evidence type="ECO:0000256" key="1">
    <source>
        <dbReference type="ARBA" id="ARBA00004567"/>
    </source>
</evidence>
<evidence type="ECO:0000313" key="12">
    <source>
        <dbReference type="EMBL" id="KAG0281552.1"/>
    </source>
</evidence>
<sequence length="652" mass="72406">MAANSLPLSIILGRSVSEGYIRTDDPQYKDLLSHRSNGRLTDDEDEETTTTTPATAHDTRQATQRVPLSQNMAIYNHKIGLTSTTTRPHSNKPKPTSVINVLNKSSSRRSLSQTVTNGGVTKPAARGYGLTDFSSDESDFSSDLSDSDEGAPSSTVTNGRPHRSGAPQYIPAANNPAHYVAHITGRMDPWEAKMQQIQDLGKDLQPEIADRIAQDFDEIARRPIDSTPGWIRDDDIIQKVKNLSLQSESLKDKRKRESESKNQATKQGIESCLAQIKDERETALRNLQEAARKVQEEKDRIAKEAEDKRKAEVAMKEEQAKKAAETAAANAAAAAEAAEKAKKAAAERASLESAKSSTVFASESAKLERENYLKVLENIKSVVTPGIAGNLNLKKACNAIRRDIVSAIGRVTNRQDEIMRVATEIDALLRNTMNMGEIPYYWALNVIAKKLVKQSETECLVRSAPAFPLAHVAVLLFTTHAKFLEVLMARFAKKCVYVTPIYVPKAPGDSAEEYMMKLAYKKKESGFETEAQYDARQCAIFTLYCAILQTKPPMGANVHAMDNGWRWMARILNMPPRPITPALIQVFLEVCGNEFMRTYRNQATKTLQLLMHKFIPLIPQQGISGTVRLKTLLEQFLKTGNIPIAEGQQYDR</sequence>
<dbReference type="GO" id="GO:0005737">
    <property type="term" value="C:cytoplasm"/>
    <property type="evidence" value="ECO:0007669"/>
    <property type="project" value="TreeGrafter"/>
</dbReference>
<evidence type="ECO:0000256" key="6">
    <source>
        <dbReference type="ARBA" id="ARBA00023010"/>
    </source>
</evidence>
<evidence type="ECO:0000256" key="8">
    <source>
        <dbReference type="ARBA" id="ARBA00023242"/>
    </source>
</evidence>
<keyword evidence="4" id="KW-0509">mRNA transport</keyword>
<dbReference type="PANTHER" id="PTHR12960">
    <property type="entry name" value="GLE-1-RELATED"/>
    <property type="match status" value="1"/>
</dbReference>
<evidence type="ECO:0000256" key="7">
    <source>
        <dbReference type="ARBA" id="ARBA00023132"/>
    </source>
</evidence>
<feature type="compositionally biased region" description="Polar residues" evidence="11">
    <location>
        <begin position="81"/>
        <end position="119"/>
    </location>
</feature>
<comment type="subcellular location">
    <subcellularLocation>
        <location evidence="1">Nucleus</location>
        <location evidence="1">Nuclear pore complex</location>
    </subcellularLocation>
</comment>
<comment type="caution">
    <text evidence="12">The sequence shown here is derived from an EMBL/GenBank/DDBJ whole genome shotgun (WGS) entry which is preliminary data.</text>
</comment>
<dbReference type="Gene3D" id="1.25.40.510">
    <property type="entry name" value="GLE1-like"/>
    <property type="match status" value="1"/>
</dbReference>
<evidence type="ECO:0000313" key="13">
    <source>
        <dbReference type="Proteomes" id="UP001194580"/>
    </source>
</evidence>
<keyword evidence="7" id="KW-0906">Nuclear pore complex</keyword>
<feature type="compositionally biased region" description="Polar residues" evidence="11">
    <location>
        <begin position="61"/>
        <end position="73"/>
    </location>
</feature>
<keyword evidence="8" id="KW-0539">Nucleus</keyword>
<feature type="region of interest" description="Disordered" evidence="11">
    <location>
        <begin position="30"/>
        <end position="172"/>
    </location>
</feature>
<gene>
    <name evidence="12" type="ORF">BGZ95_002360</name>
</gene>
<dbReference type="GO" id="GO:0000822">
    <property type="term" value="F:inositol hexakisphosphate binding"/>
    <property type="evidence" value="ECO:0007669"/>
    <property type="project" value="TreeGrafter"/>
</dbReference>
<accession>A0AAD4DNE0</accession>
<evidence type="ECO:0000256" key="2">
    <source>
        <dbReference type="ARBA" id="ARBA00011056"/>
    </source>
</evidence>
<keyword evidence="13" id="KW-1185">Reference proteome</keyword>
<keyword evidence="6" id="KW-0811">Translocation</keyword>
<protein>
    <recommendedName>
        <fullName evidence="9">mRNA export factor GLE1</fullName>
    </recommendedName>
    <alternativeName>
        <fullName evidence="10">Nucleoporin GLE1</fullName>
    </alternativeName>
</protein>
<dbReference type="GO" id="GO:0005543">
    <property type="term" value="F:phospholipid binding"/>
    <property type="evidence" value="ECO:0007669"/>
    <property type="project" value="TreeGrafter"/>
</dbReference>
<feature type="region of interest" description="Disordered" evidence="11">
    <location>
        <begin position="290"/>
        <end position="317"/>
    </location>
</feature>
<evidence type="ECO:0000256" key="10">
    <source>
        <dbReference type="ARBA" id="ARBA00029983"/>
    </source>
</evidence>
<dbReference type="GO" id="GO:0031369">
    <property type="term" value="F:translation initiation factor binding"/>
    <property type="evidence" value="ECO:0007669"/>
    <property type="project" value="TreeGrafter"/>
</dbReference>
<feature type="region of interest" description="Disordered" evidence="11">
    <location>
        <begin position="248"/>
        <end position="267"/>
    </location>
</feature>
<evidence type="ECO:0000256" key="3">
    <source>
        <dbReference type="ARBA" id="ARBA00022448"/>
    </source>
</evidence>
<evidence type="ECO:0000256" key="9">
    <source>
        <dbReference type="ARBA" id="ARBA00026227"/>
    </source>
</evidence>
<dbReference type="EMBL" id="JAAAIL010000015">
    <property type="protein sequence ID" value="KAG0281552.1"/>
    <property type="molecule type" value="Genomic_DNA"/>
</dbReference>
<keyword evidence="5" id="KW-0653">Protein transport</keyword>
<evidence type="ECO:0000256" key="4">
    <source>
        <dbReference type="ARBA" id="ARBA00022816"/>
    </source>
</evidence>
<comment type="similarity">
    <text evidence="2">Belongs to the GLE1 family.</text>
</comment>
<dbReference type="GO" id="GO:0044614">
    <property type="term" value="C:nuclear pore cytoplasmic filaments"/>
    <property type="evidence" value="ECO:0007669"/>
    <property type="project" value="TreeGrafter"/>
</dbReference>
<evidence type="ECO:0000256" key="11">
    <source>
        <dbReference type="SAM" id="MobiDB-lite"/>
    </source>
</evidence>
<dbReference type="PANTHER" id="PTHR12960:SF0">
    <property type="entry name" value="MRNA EXPORT FACTOR GLE1"/>
    <property type="match status" value="1"/>
</dbReference>
<reference evidence="12" key="1">
    <citation type="journal article" date="2020" name="Fungal Divers.">
        <title>Resolving the Mortierellaceae phylogeny through synthesis of multi-gene phylogenetics and phylogenomics.</title>
        <authorList>
            <person name="Vandepol N."/>
            <person name="Liber J."/>
            <person name="Desiro A."/>
            <person name="Na H."/>
            <person name="Kennedy M."/>
            <person name="Barry K."/>
            <person name="Grigoriev I.V."/>
            <person name="Miller A.N."/>
            <person name="O'Donnell K."/>
            <person name="Stajich J.E."/>
            <person name="Bonito G."/>
        </authorList>
    </citation>
    <scope>NUCLEOTIDE SEQUENCE</scope>
    <source>
        <strain evidence="12">NRRL 28262</strain>
    </source>
</reference>
<dbReference type="AlphaFoldDB" id="A0AAD4DNE0"/>
<proteinExistence type="inferred from homology"/>
<keyword evidence="3" id="KW-0813">Transport</keyword>
<name>A0AAD4DNE0_9FUNG</name>
<organism evidence="12 13">
    <name type="scientific">Linnemannia exigua</name>
    <dbReference type="NCBI Taxonomy" id="604196"/>
    <lineage>
        <taxon>Eukaryota</taxon>
        <taxon>Fungi</taxon>
        <taxon>Fungi incertae sedis</taxon>
        <taxon>Mucoromycota</taxon>
        <taxon>Mortierellomycotina</taxon>
        <taxon>Mortierellomycetes</taxon>
        <taxon>Mortierellales</taxon>
        <taxon>Mortierellaceae</taxon>
        <taxon>Linnemannia</taxon>
    </lineage>
</organism>
<dbReference type="InterPro" id="IPR038506">
    <property type="entry name" value="GLE1-like_sf"/>
</dbReference>
<dbReference type="Pfam" id="PF07817">
    <property type="entry name" value="GLE1"/>
    <property type="match status" value="1"/>
</dbReference>
<feature type="compositionally biased region" description="Basic and acidic residues" evidence="11">
    <location>
        <begin position="249"/>
        <end position="260"/>
    </location>
</feature>
<dbReference type="Proteomes" id="UP001194580">
    <property type="component" value="Unassembled WGS sequence"/>
</dbReference>
<feature type="compositionally biased region" description="Acidic residues" evidence="11">
    <location>
        <begin position="134"/>
        <end position="149"/>
    </location>
</feature>
<evidence type="ECO:0000256" key="5">
    <source>
        <dbReference type="ARBA" id="ARBA00022927"/>
    </source>
</evidence>
<dbReference type="GO" id="GO:0016973">
    <property type="term" value="P:poly(A)+ mRNA export from nucleus"/>
    <property type="evidence" value="ECO:0007669"/>
    <property type="project" value="InterPro"/>
</dbReference>